<evidence type="ECO:0000259" key="3">
    <source>
        <dbReference type="PROSITE" id="PS01031"/>
    </source>
</evidence>
<dbReference type="EMBL" id="CAAHFH010000001">
    <property type="protein sequence ID" value="VGO20219.1"/>
    <property type="molecule type" value="Genomic_DNA"/>
</dbReference>
<name>A0A6C2UJS9_9BACT</name>
<comment type="similarity">
    <text evidence="1 2">Belongs to the small heat shock protein (HSP20) family.</text>
</comment>
<keyword evidence="4" id="KW-0346">Stress response</keyword>
<sequence length="206" mass="23349">MKKHGISEKAIYREIIAGAMVALLLLGGSMAWAGKKGGKIQLKKDEPAKQEQKLQEQRQKPDPFHDLFNLQREMDRLFGNTLYPYSGFPEFEAVFGQELQQAMDLRERPDAFVVQMDLPGLEKSGISIEVKDHVLVVSAERRETLKKQKDEKVIIQERSLNAFSREVVLPKSVDSEKVVAEYNAGVLTVTLPKAEQDKNARKIEVK</sequence>
<dbReference type="InterPro" id="IPR002068">
    <property type="entry name" value="A-crystallin/Hsp20_dom"/>
</dbReference>
<dbReference type="Gene3D" id="2.60.40.790">
    <property type="match status" value="1"/>
</dbReference>
<proteinExistence type="inferred from homology"/>
<keyword evidence="5" id="KW-1185">Reference proteome</keyword>
<feature type="domain" description="SHSP" evidence="3">
    <location>
        <begin position="94"/>
        <end position="206"/>
    </location>
</feature>
<evidence type="ECO:0000256" key="2">
    <source>
        <dbReference type="RuleBase" id="RU003616"/>
    </source>
</evidence>
<dbReference type="RefSeq" id="WP_168433243.1">
    <property type="nucleotide sequence ID" value="NZ_CAAHFH010000001.1"/>
</dbReference>
<dbReference type="Pfam" id="PF00011">
    <property type="entry name" value="HSP20"/>
    <property type="match status" value="1"/>
</dbReference>
<dbReference type="Proteomes" id="UP000346198">
    <property type="component" value="Unassembled WGS sequence"/>
</dbReference>
<dbReference type="PROSITE" id="PS01031">
    <property type="entry name" value="SHSP"/>
    <property type="match status" value="1"/>
</dbReference>
<protein>
    <submittedName>
        <fullName evidence="4">18 kDa heat shock protein</fullName>
    </submittedName>
</protein>
<dbReference type="InterPro" id="IPR008978">
    <property type="entry name" value="HSP20-like_chaperone"/>
</dbReference>
<dbReference type="SUPFAM" id="SSF49764">
    <property type="entry name" value="HSP20-like chaperones"/>
    <property type="match status" value="1"/>
</dbReference>
<dbReference type="AlphaFoldDB" id="A0A6C2UJS9"/>
<evidence type="ECO:0000256" key="1">
    <source>
        <dbReference type="PROSITE-ProRule" id="PRU00285"/>
    </source>
</evidence>
<gene>
    <name evidence="4" type="ORF">SCARR_02280</name>
</gene>
<dbReference type="PANTHER" id="PTHR11527">
    <property type="entry name" value="HEAT-SHOCK PROTEIN 20 FAMILY MEMBER"/>
    <property type="match status" value="1"/>
</dbReference>
<organism evidence="4 5">
    <name type="scientific">Pontiella sulfatireligans</name>
    <dbReference type="NCBI Taxonomy" id="2750658"/>
    <lineage>
        <taxon>Bacteria</taxon>
        <taxon>Pseudomonadati</taxon>
        <taxon>Kiritimatiellota</taxon>
        <taxon>Kiritimatiellia</taxon>
        <taxon>Kiritimatiellales</taxon>
        <taxon>Pontiellaceae</taxon>
        <taxon>Pontiella</taxon>
    </lineage>
</organism>
<accession>A0A6C2UJS9</accession>
<evidence type="ECO:0000313" key="5">
    <source>
        <dbReference type="Proteomes" id="UP000346198"/>
    </source>
</evidence>
<dbReference type="CDD" id="cd06464">
    <property type="entry name" value="ACD_sHsps-like"/>
    <property type="match status" value="1"/>
</dbReference>
<evidence type="ECO:0000313" key="4">
    <source>
        <dbReference type="EMBL" id="VGO20219.1"/>
    </source>
</evidence>
<reference evidence="4 5" key="1">
    <citation type="submission" date="2019-04" db="EMBL/GenBank/DDBJ databases">
        <authorList>
            <person name="Van Vliet M D."/>
        </authorList>
    </citation>
    <scope>NUCLEOTIDE SEQUENCE [LARGE SCALE GENOMIC DNA]</scope>
    <source>
        <strain evidence="4 5">F21</strain>
    </source>
</reference>
<dbReference type="InterPro" id="IPR031107">
    <property type="entry name" value="Small_HSP"/>
</dbReference>